<keyword evidence="2" id="KW-1185">Reference proteome</keyword>
<dbReference type="InterPro" id="IPR034660">
    <property type="entry name" value="DinB/YfiT-like"/>
</dbReference>
<dbReference type="Pfam" id="PF04978">
    <property type="entry name" value="MST"/>
    <property type="match status" value="1"/>
</dbReference>
<dbReference type="OrthoDB" id="4548523at2"/>
<comment type="caution">
    <text evidence="1">The sequence shown here is derived from an EMBL/GenBank/DDBJ whole genome shotgun (WGS) entry which is preliminary data.</text>
</comment>
<accession>A0A426JYA7</accession>
<proteinExistence type="predicted"/>
<organism evidence="1 2">
    <name type="scientific">Saccharopolyspora rhizosphaerae</name>
    <dbReference type="NCBI Taxonomy" id="2492662"/>
    <lineage>
        <taxon>Bacteria</taxon>
        <taxon>Bacillati</taxon>
        <taxon>Actinomycetota</taxon>
        <taxon>Actinomycetes</taxon>
        <taxon>Pseudonocardiales</taxon>
        <taxon>Pseudonocardiaceae</taxon>
        <taxon>Saccharopolyspora</taxon>
    </lineage>
</organism>
<dbReference type="Gene3D" id="1.20.120.450">
    <property type="entry name" value="dinb family like domain"/>
    <property type="match status" value="1"/>
</dbReference>
<dbReference type="RefSeq" id="WP_125089394.1">
    <property type="nucleotide sequence ID" value="NZ_RSAA01000007.1"/>
</dbReference>
<dbReference type="SUPFAM" id="SSF109854">
    <property type="entry name" value="DinB/YfiT-like putative metalloenzymes"/>
    <property type="match status" value="1"/>
</dbReference>
<dbReference type="AlphaFoldDB" id="A0A426JYA7"/>
<gene>
    <name evidence="1" type="ORF">EIL87_07175</name>
</gene>
<dbReference type="Proteomes" id="UP000274515">
    <property type="component" value="Unassembled WGS sequence"/>
</dbReference>
<dbReference type="InterPro" id="IPR007061">
    <property type="entry name" value="MST-like"/>
</dbReference>
<protein>
    <submittedName>
        <fullName evidence="1">DinB family protein</fullName>
    </submittedName>
</protein>
<reference evidence="1 2" key="1">
    <citation type="submission" date="2018-11" db="EMBL/GenBank/DDBJ databases">
        <title>Saccharopolyspora rhizosphaerae sp. nov., an actinomycete isolated from rhizosphere soil in Thailand.</title>
        <authorList>
            <person name="Intra B."/>
            <person name="Euanorasetr J."/>
            <person name="Take A."/>
            <person name="Inahashi Y."/>
            <person name="Mori M."/>
            <person name="Panbangred W."/>
            <person name="Matsumoto A."/>
        </authorList>
    </citation>
    <scope>NUCLEOTIDE SEQUENCE [LARGE SCALE GENOMIC DNA]</scope>
    <source>
        <strain evidence="1 2">H219</strain>
    </source>
</reference>
<name>A0A426JYA7_9PSEU</name>
<sequence>MEKIEPPLTGGERETLRGFLDHHRDVLTHKCAGLSGEQLREPAAPPSQLTLLGLVRHMAEVERAWFRLCANAEHDLPRVWARDDFQVAFDVTGADPAEAFAKWNAEVERAREVERSIDSLDALLWQPRWQERVTLRFVLVHMIEEYARHNGHADLLREALDGTTAD</sequence>
<dbReference type="EMBL" id="RSAA01000007">
    <property type="protein sequence ID" value="RRO18041.1"/>
    <property type="molecule type" value="Genomic_DNA"/>
</dbReference>
<evidence type="ECO:0000313" key="1">
    <source>
        <dbReference type="EMBL" id="RRO18041.1"/>
    </source>
</evidence>
<evidence type="ECO:0000313" key="2">
    <source>
        <dbReference type="Proteomes" id="UP000274515"/>
    </source>
</evidence>